<accession>A0AB37UCJ5</accession>
<gene>
    <name evidence="1" type="ORF">DSM107010_57320</name>
</gene>
<keyword evidence="2" id="KW-1185">Reference proteome</keyword>
<evidence type="ECO:0008006" key="3">
    <source>
        <dbReference type="Google" id="ProtNLM"/>
    </source>
</evidence>
<protein>
    <recommendedName>
        <fullName evidence="3">RNA polymerase sigma-70 region 2 domain-containing protein</fullName>
    </recommendedName>
</protein>
<comment type="caution">
    <text evidence="1">The sequence shown here is derived from an EMBL/GenBank/DDBJ whole genome shotgun (WGS) entry which is preliminary data.</text>
</comment>
<name>A0AB37UCJ5_9CYAN</name>
<sequence>MANCNSEDNLRECFQQLVAEACSYPADSRERRKKLNKIVKDVTKSGKLWKKNEFYYHDALQETWKYCCQNIEKYDPNRGSVINWINYYLKRRLQDFRIKEDSLNARTEPHFTSKETGEIIDPVDTLKASPDIPPMLEETRDWVQTDSDGVLRNTIFRKRPEINAQVLILLRIIPIAEWENFAWENVTPQFQPWALTGGKPQGFAEAKEWDNIWAQFELNKAEKLDLPKFYSRRCFPLLQNFAKEQGY</sequence>
<dbReference type="AlphaFoldDB" id="A0AB37UCJ5"/>
<proteinExistence type="predicted"/>
<organism evidence="1 2">
    <name type="scientific">Chroococcidiopsis cubana SAG 39.79</name>
    <dbReference type="NCBI Taxonomy" id="388085"/>
    <lineage>
        <taxon>Bacteria</taxon>
        <taxon>Bacillati</taxon>
        <taxon>Cyanobacteriota</taxon>
        <taxon>Cyanophyceae</taxon>
        <taxon>Chroococcidiopsidales</taxon>
        <taxon>Chroococcidiopsidaceae</taxon>
        <taxon>Chroococcidiopsis</taxon>
    </lineage>
</organism>
<evidence type="ECO:0000313" key="1">
    <source>
        <dbReference type="EMBL" id="RUT04552.1"/>
    </source>
</evidence>
<dbReference type="EMBL" id="RSCK01000084">
    <property type="protein sequence ID" value="RUT04552.1"/>
    <property type="molecule type" value="Genomic_DNA"/>
</dbReference>
<evidence type="ECO:0000313" key="2">
    <source>
        <dbReference type="Proteomes" id="UP000282574"/>
    </source>
</evidence>
<reference evidence="1 2" key="1">
    <citation type="journal article" date="2019" name="Genome Biol. Evol.">
        <title>Day and night: Metabolic profiles and evolutionary relationships of six axenic non-marine cyanobacteria.</title>
        <authorList>
            <person name="Will S.E."/>
            <person name="Henke P."/>
            <person name="Boedeker C."/>
            <person name="Huang S."/>
            <person name="Brinkmann H."/>
            <person name="Rohde M."/>
            <person name="Jarek M."/>
            <person name="Friedl T."/>
            <person name="Seufert S."/>
            <person name="Schumacher M."/>
            <person name="Overmann J."/>
            <person name="Neumann-Schaal M."/>
            <person name="Petersen J."/>
        </authorList>
    </citation>
    <scope>NUCLEOTIDE SEQUENCE [LARGE SCALE GENOMIC DNA]</scope>
    <source>
        <strain evidence="1 2">SAG 39.79</strain>
    </source>
</reference>
<dbReference type="Proteomes" id="UP000282574">
    <property type="component" value="Unassembled WGS sequence"/>
</dbReference>